<evidence type="ECO:0000256" key="8">
    <source>
        <dbReference type="ARBA" id="ARBA00023316"/>
    </source>
</evidence>
<comment type="pathway">
    <text evidence="1 9">Cell wall biogenesis; peptidoglycan biosynthesis.</text>
</comment>
<keyword evidence="13" id="KW-1185">Reference proteome</keyword>
<dbReference type="UniPathway" id="UPA00219"/>
<evidence type="ECO:0000256" key="3">
    <source>
        <dbReference type="ARBA" id="ARBA00022676"/>
    </source>
</evidence>
<dbReference type="AlphaFoldDB" id="A0A4R1BD60"/>
<dbReference type="PROSITE" id="PS52029">
    <property type="entry name" value="LD_TPASE"/>
    <property type="match status" value="1"/>
</dbReference>
<dbReference type="InterPro" id="IPR050979">
    <property type="entry name" value="LD-transpeptidase"/>
</dbReference>
<dbReference type="CDD" id="cd16913">
    <property type="entry name" value="YkuD_like"/>
    <property type="match status" value="1"/>
</dbReference>
<dbReference type="PANTHER" id="PTHR30582:SF24">
    <property type="entry name" value="L,D-TRANSPEPTIDASE ERFK_SRFK-RELATED"/>
    <property type="match status" value="1"/>
</dbReference>
<evidence type="ECO:0000256" key="6">
    <source>
        <dbReference type="ARBA" id="ARBA00022960"/>
    </source>
</evidence>
<dbReference type="EMBL" id="SJZB01000032">
    <property type="protein sequence ID" value="TCJ14947.1"/>
    <property type="molecule type" value="Genomic_DNA"/>
</dbReference>
<evidence type="ECO:0000256" key="1">
    <source>
        <dbReference type="ARBA" id="ARBA00004752"/>
    </source>
</evidence>
<dbReference type="GO" id="GO:0008360">
    <property type="term" value="P:regulation of cell shape"/>
    <property type="evidence" value="ECO:0007669"/>
    <property type="project" value="UniProtKB-UniRule"/>
</dbReference>
<evidence type="ECO:0000256" key="2">
    <source>
        <dbReference type="ARBA" id="ARBA00005992"/>
    </source>
</evidence>
<keyword evidence="8 9" id="KW-0961">Cell wall biogenesis/degradation</keyword>
<keyword evidence="4" id="KW-0808">Transferase</keyword>
<name>A0A4R1BD60_9PROT</name>
<comment type="caution">
    <text evidence="12">The sequence shown here is derived from an EMBL/GenBank/DDBJ whole genome shotgun (WGS) entry which is preliminary data.</text>
</comment>
<dbReference type="GO" id="GO:0005576">
    <property type="term" value="C:extracellular region"/>
    <property type="evidence" value="ECO:0007669"/>
    <property type="project" value="TreeGrafter"/>
</dbReference>
<protein>
    <recommendedName>
        <fullName evidence="11">L,D-TPase catalytic domain-containing protein</fullName>
    </recommendedName>
</protein>
<feature type="active site" description="Nucleophile" evidence="9">
    <location>
        <position position="210"/>
    </location>
</feature>
<evidence type="ECO:0000313" key="12">
    <source>
        <dbReference type="EMBL" id="TCJ14947.1"/>
    </source>
</evidence>
<dbReference type="Gene3D" id="2.40.440.10">
    <property type="entry name" value="L,D-transpeptidase catalytic domain-like"/>
    <property type="match status" value="1"/>
</dbReference>
<reference evidence="12 13" key="1">
    <citation type="submission" date="2019-03" db="EMBL/GenBank/DDBJ databases">
        <title>Genome sequence of Thiobacillaceae bacterium LSR1, a sulfur-oxidizing bacterium isolated from freshwater sediment.</title>
        <authorList>
            <person name="Li S."/>
        </authorList>
    </citation>
    <scope>NUCLEOTIDE SEQUENCE [LARGE SCALE GENOMIC DNA]</scope>
    <source>
        <strain evidence="12 13">LSR1</strain>
    </source>
</reference>
<dbReference type="SUPFAM" id="SSF141523">
    <property type="entry name" value="L,D-transpeptidase catalytic domain-like"/>
    <property type="match status" value="1"/>
</dbReference>
<evidence type="ECO:0000256" key="4">
    <source>
        <dbReference type="ARBA" id="ARBA00022679"/>
    </source>
</evidence>
<dbReference type="InterPro" id="IPR005490">
    <property type="entry name" value="LD_TPept_cat_dom"/>
</dbReference>
<accession>A0A4R1BD60</accession>
<dbReference type="Pfam" id="PF03734">
    <property type="entry name" value="YkuD"/>
    <property type="match status" value="1"/>
</dbReference>
<dbReference type="GO" id="GO:0016757">
    <property type="term" value="F:glycosyltransferase activity"/>
    <property type="evidence" value="ECO:0007669"/>
    <property type="project" value="UniProtKB-KW"/>
</dbReference>
<dbReference type="GO" id="GO:0071972">
    <property type="term" value="F:peptidoglycan L,D-transpeptidase activity"/>
    <property type="evidence" value="ECO:0007669"/>
    <property type="project" value="TreeGrafter"/>
</dbReference>
<keyword evidence="3" id="KW-0328">Glycosyltransferase</keyword>
<proteinExistence type="inferred from homology"/>
<dbReference type="GO" id="GO:0071555">
    <property type="term" value="P:cell wall organization"/>
    <property type="evidence" value="ECO:0007669"/>
    <property type="project" value="UniProtKB-UniRule"/>
</dbReference>
<organism evidence="12 13">
    <name type="scientific">Parasulfuritortus cantonensis</name>
    <dbReference type="NCBI Taxonomy" id="2528202"/>
    <lineage>
        <taxon>Bacteria</taxon>
        <taxon>Pseudomonadati</taxon>
        <taxon>Pseudomonadota</taxon>
        <taxon>Betaproteobacteria</taxon>
        <taxon>Nitrosomonadales</taxon>
        <taxon>Thiobacillaceae</taxon>
        <taxon>Parasulfuritortus</taxon>
    </lineage>
</organism>
<keyword evidence="10" id="KW-0732">Signal</keyword>
<feature type="domain" description="L,D-TPase catalytic" evidence="11">
    <location>
        <begin position="95"/>
        <end position="234"/>
    </location>
</feature>
<dbReference type="RefSeq" id="WP_131446650.1">
    <property type="nucleotide sequence ID" value="NZ_SJZB01000032.1"/>
</dbReference>
<evidence type="ECO:0000256" key="7">
    <source>
        <dbReference type="ARBA" id="ARBA00022984"/>
    </source>
</evidence>
<sequence>MNIAPYLLMAGLLAGVANHAGADAMPLGPAGDDLVGSMKAVASRADATLLDIASRYQYGYEQVRVANPKVEPGQPVATSWVLLPGRLVLPAAPRTGIVVNLPEMRLYYYPVPEAGRAASVLAYPIGIGKEGWQVPTLQARITSKARDPAWHVPAAIRREQAELGEPLPAVVPPGPDNPLGAYAMRIGATDYLIHGSNQGYGAGMRVSHGCLRMEPEPLRDLFDRVAVGTPVRIVNQPYKVAVHDGQLYLEAHPALAEERAETGKTAMVAALIRATGERPYRVDWDKAFRVVEQARGVPVVIGSLLP</sequence>
<evidence type="ECO:0000259" key="11">
    <source>
        <dbReference type="PROSITE" id="PS52029"/>
    </source>
</evidence>
<comment type="similarity">
    <text evidence="2">Belongs to the YkuD family.</text>
</comment>
<evidence type="ECO:0000256" key="9">
    <source>
        <dbReference type="PROSITE-ProRule" id="PRU01373"/>
    </source>
</evidence>
<keyword evidence="7 9" id="KW-0573">Peptidoglycan synthesis</keyword>
<dbReference type="InterPro" id="IPR038063">
    <property type="entry name" value="Transpep_catalytic_dom"/>
</dbReference>
<dbReference type="PANTHER" id="PTHR30582">
    <property type="entry name" value="L,D-TRANSPEPTIDASE"/>
    <property type="match status" value="1"/>
</dbReference>
<keyword evidence="6 9" id="KW-0133">Cell shape</keyword>
<gene>
    <name evidence="12" type="ORF">EZJ19_08685</name>
</gene>
<feature type="signal peptide" evidence="10">
    <location>
        <begin position="1"/>
        <end position="22"/>
    </location>
</feature>
<evidence type="ECO:0000256" key="10">
    <source>
        <dbReference type="SAM" id="SignalP"/>
    </source>
</evidence>
<feature type="active site" description="Proton donor/acceptor" evidence="9">
    <location>
        <position position="194"/>
    </location>
</feature>
<dbReference type="OrthoDB" id="9787225at2"/>
<evidence type="ECO:0000256" key="5">
    <source>
        <dbReference type="ARBA" id="ARBA00022801"/>
    </source>
</evidence>
<feature type="chain" id="PRO_5020335109" description="L,D-TPase catalytic domain-containing protein" evidence="10">
    <location>
        <begin position="23"/>
        <end position="306"/>
    </location>
</feature>
<keyword evidence="5" id="KW-0378">Hydrolase</keyword>
<dbReference type="Proteomes" id="UP000295443">
    <property type="component" value="Unassembled WGS sequence"/>
</dbReference>
<evidence type="ECO:0000313" key="13">
    <source>
        <dbReference type="Proteomes" id="UP000295443"/>
    </source>
</evidence>
<dbReference type="GO" id="GO:0018104">
    <property type="term" value="P:peptidoglycan-protein cross-linking"/>
    <property type="evidence" value="ECO:0007669"/>
    <property type="project" value="TreeGrafter"/>
</dbReference>